<evidence type="ECO:0000256" key="1">
    <source>
        <dbReference type="ARBA" id="ARBA00022679"/>
    </source>
</evidence>
<dbReference type="PROSITE" id="PS00584">
    <property type="entry name" value="PFKB_KINASES_2"/>
    <property type="match status" value="1"/>
</dbReference>
<dbReference type="EC" id="2.7.1.15" evidence="4"/>
<evidence type="ECO:0000256" key="2">
    <source>
        <dbReference type="ARBA" id="ARBA00022777"/>
    </source>
</evidence>
<sequence length="306" mass="32776">MTPNSPKILGIGTVTVDHVMTVSDFPAPDTKNEAISTRFQVGGPVPIALAQLSRFGHSTNFLSAWGDDPFGNLVQERLNAEGIAFSPACRGDFATSVTQIWLKESTGQRTLVTSRTNGAAMAEFLTADFMSQFNVLHLDCWPSEAALLAARFMKENGGFVCVDTGSPKAGVEEILRIADVVNCPKRFCEIFLNESDLAEASRKISTFGPKIVTVTDGENGSVLHTQGETFHQPALKFGNIIDTNGAGDSFSGAVIHGVLQDWPPQKVLKFAATCAGLKCTQAGNDAALPNEVDVLQRMNTKVSPEN</sequence>
<dbReference type="RefSeq" id="WP_145195086.1">
    <property type="nucleotide sequence ID" value="NZ_CP036267.1"/>
</dbReference>
<dbReference type="PANTHER" id="PTHR42774:SF3">
    <property type="entry name" value="KETOHEXOKINASE"/>
    <property type="match status" value="1"/>
</dbReference>
<dbReference type="GO" id="GO:0004747">
    <property type="term" value="F:ribokinase activity"/>
    <property type="evidence" value="ECO:0007669"/>
    <property type="project" value="UniProtKB-EC"/>
</dbReference>
<dbReference type="InterPro" id="IPR002173">
    <property type="entry name" value="Carboh/pur_kinase_PfkB_CS"/>
</dbReference>
<feature type="domain" description="Carbohydrate kinase PfkB" evidence="3">
    <location>
        <begin position="7"/>
        <end position="289"/>
    </location>
</feature>
<reference evidence="4 5" key="1">
    <citation type="submission" date="2019-02" db="EMBL/GenBank/DDBJ databases">
        <title>Deep-cultivation of Planctomycetes and their phenomic and genomic characterization uncovers novel biology.</title>
        <authorList>
            <person name="Wiegand S."/>
            <person name="Jogler M."/>
            <person name="Boedeker C."/>
            <person name="Pinto D."/>
            <person name="Vollmers J."/>
            <person name="Rivas-Marin E."/>
            <person name="Kohn T."/>
            <person name="Peeters S.H."/>
            <person name="Heuer A."/>
            <person name="Rast P."/>
            <person name="Oberbeckmann S."/>
            <person name="Bunk B."/>
            <person name="Jeske O."/>
            <person name="Meyerdierks A."/>
            <person name="Storesund J.E."/>
            <person name="Kallscheuer N."/>
            <person name="Luecker S."/>
            <person name="Lage O.M."/>
            <person name="Pohl T."/>
            <person name="Merkel B.J."/>
            <person name="Hornburger P."/>
            <person name="Mueller R.-W."/>
            <person name="Bruemmer F."/>
            <person name="Labrenz M."/>
            <person name="Spormann A.M."/>
            <person name="Op den Camp H."/>
            <person name="Overmann J."/>
            <person name="Amann R."/>
            <person name="Jetten M.S.M."/>
            <person name="Mascher T."/>
            <person name="Medema M.H."/>
            <person name="Devos D.P."/>
            <person name="Kaster A.-K."/>
            <person name="Ovreas L."/>
            <person name="Rohde M."/>
            <person name="Galperin M.Y."/>
            <person name="Jogler C."/>
        </authorList>
    </citation>
    <scope>NUCLEOTIDE SEQUENCE [LARGE SCALE GENOMIC DNA]</scope>
    <source>
        <strain evidence="4 5">Mal48</strain>
    </source>
</reference>
<dbReference type="SUPFAM" id="SSF53613">
    <property type="entry name" value="Ribokinase-like"/>
    <property type="match status" value="1"/>
</dbReference>
<protein>
    <submittedName>
        <fullName evidence="4">Ribokinase</fullName>
        <ecNumber evidence="4">2.7.1.15</ecNumber>
    </submittedName>
</protein>
<dbReference type="Pfam" id="PF00294">
    <property type="entry name" value="PfkB"/>
    <property type="match status" value="1"/>
</dbReference>
<proteinExistence type="predicted"/>
<dbReference type="EMBL" id="CP036267">
    <property type="protein sequence ID" value="QDT30854.1"/>
    <property type="molecule type" value="Genomic_DNA"/>
</dbReference>
<dbReference type="InterPro" id="IPR011611">
    <property type="entry name" value="PfkB_dom"/>
</dbReference>
<keyword evidence="5" id="KW-1185">Reference proteome</keyword>
<dbReference type="InterPro" id="IPR052562">
    <property type="entry name" value="Ketohexokinase-related"/>
</dbReference>
<gene>
    <name evidence="4" type="primary">rbsK</name>
    <name evidence="4" type="ORF">Mal48_00820</name>
</gene>
<dbReference type="OrthoDB" id="9813569at2"/>
<evidence type="ECO:0000259" key="3">
    <source>
        <dbReference type="Pfam" id="PF00294"/>
    </source>
</evidence>
<dbReference type="PANTHER" id="PTHR42774">
    <property type="entry name" value="PHOSPHOTRANSFERASE SYSTEM TRANSPORT PROTEIN"/>
    <property type="match status" value="1"/>
</dbReference>
<keyword evidence="1 4" id="KW-0808">Transferase</keyword>
<evidence type="ECO:0000313" key="5">
    <source>
        <dbReference type="Proteomes" id="UP000315724"/>
    </source>
</evidence>
<dbReference type="KEGG" id="tpol:Mal48_00820"/>
<dbReference type="Proteomes" id="UP000315724">
    <property type="component" value="Chromosome"/>
</dbReference>
<dbReference type="InterPro" id="IPR029056">
    <property type="entry name" value="Ribokinase-like"/>
</dbReference>
<dbReference type="AlphaFoldDB" id="A0A517QGU7"/>
<keyword evidence="2 4" id="KW-0418">Kinase</keyword>
<accession>A0A517QGU7</accession>
<organism evidence="4 5">
    <name type="scientific">Thalassoglobus polymorphus</name>
    <dbReference type="NCBI Taxonomy" id="2527994"/>
    <lineage>
        <taxon>Bacteria</taxon>
        <taxon>Pseudomonadati</taxon>
        <taxon>Planctomycetota</taxon>
        <taxon>Planctomycetia</taxon>
        <taxon>Planctomycetales</taxon>
        <taxon>Planctomycetaceae</taxon>
        <taxon>Thalassoglobus</taxon>
    </lineage>
</organism>
<dbReference type="Gene3D" id="3.40.1190.20">
    <property type="match status" value="1"/>
</dbReference>
<evidence type="ECO:0000313" key="4">
    <source>
        <dbReference type="EMBL" id="QDT30854.1"/>
    </source>
</evidence>
<name>A0A517QGU7_9PLAN</name>